<dbReference type="Proteomes" id="UP001596242">
    <property type="component" value="Unassembled WGS sequence"/>
</dbReference>
<evidence type="ECO:0000313" key="4">
    <source>
        <dbReference type="EMBL" id="MFC6054514.1"/>
    </source>
</evidence>
<comment type="caution">
    <text evidence="4">The sequence shown here is derived from an EMBL/GenBank/DDBJ whole genome shotgun (WGS) entry which is preliminary data.</text>
</comment>
<feature type="compositionally biased region" description="Polar residues" evidence="1">
    <location>
        <begin position="125"/>
        <end position="134"/>
    </location>
</feature>
<feature type="compositionally biased region" description="Basic residues" evidence="1">
    <location>
        <begin position="21"/>
        <end position="40"/>
    </location>
</feature>
<accession>A0ABW1LSL1</accession>
<evidence type="ECO:0000256" key="2">
    <source>
        <dbReference type="SAM" id="Phobius"/>
    </source>
</evidence>
<dbReference type="InterPro" id="IPR022603">
    <property type="entry name" value="DUF3152"/>
</dbReference>
<keyword evidence="5" id="KW-1185">Reference proteome</keyword>
<keyword evidence="2" id="KW-0812">Transmembrane</keyword>
<dbReference type="Pfam" id="PF11350">
    <property type="entry name" value="DUF3152"/>
    <property type="match status" value="1"/>
</dbReference>
<feature type="compositionally biased region" description="Polar residues" evidence="1">
    <location>
        <begin position="1"/>
        <end position="13"/>
    </location>
</feature>
<dbReference type="RefSeq" id="WP_386393061.1">
    <property type="nucleotide sequence ID" value="NZ_JBHSPT010000008.1"/>
</dbReference>
<feature type="region of interest" description="Disordered" evidence="1">
    <location>
        <begin position="64"/>
        <end position="143"/>
    </location>
</feature>
<dbReference type="SUPFAM" id="SSF55486">
    <property type="entry name" value="Metalloproteases ('zincins'), catalytic domain"/>
    <property type="match status" value="1"/>
</dbReference>
<evidence type="ECO:0000256" key="1">
    <source>
        <dbReference type="SAM" id="MobiDB-lite"/>
    </source>
</evidence>
<organism evidence="4 5">
    <name type="scientific">Streptomyces pratens</name>
    <dbReference type="NCBI Taxonomy" id="887456"/>
    <lineage>
        <taxon>Bacteria</taxon>
        <taxon>Bacillati</taxon>
        <taxon>Actinomycetota</taxon>
        <taxon>Actinomycetes</taxon>
        <taxon>Kitasatosporales</taxon>
        <taxon>Streptomycetaceae</taxon>
        <taxon>Streptomyces</taxon>
    </lineage>
</organism>
<protein>
    <submittedName>
        <fullName evidence="4">DUF3152 domain-containing protein</fullName>
    </submittedName>
</protein>
<name>A0ABW1LSL1_9ACTN</name>
<feature type="compositionally biased region" description="Pro residues" evidence="1">
    <location>
        <begin position="82"/>
        <end position="111"/>
    </location>
</feature>
<keyword evidence="2" id="KW-1133">Transmembrane helix</keyword>
<reference evidence="5" key="1">
    <citation type="journal article" date="2019" name="Int. J. Syst. Evol. Microbiol.">
        <title>The Global Catalogue of Microorganisms (GCM) 10K type strain sequencing project: providing services to taxonomists for standard genome sequencing and annotation.</title>
        <authorList>
            <consortium name="The Broad Institute Genomics Platform"/>
            <consortium name="The Broad Institute Genome Sequencing Center for Infectious Disease"/>
            <person name="Wu L."/>
            <person name="Ma J."/>
        </authorList>
    </citation>
    <scope>NUCLEOTIDE SEQUENCE [LARGE SCALE GENOMIC DNA]</scope>
    <source>
        <strain evidence="5">JCM 12763</strain>
    </source>
</reference>
<feature type="region of interest" description="Disordered" evidence="1">
    <location>
        <begin position="1"/>
        <end position="42"/>
    </location>
</feature>
<evidence type="ECO:0000259" key="3">
    <source>
        <dbReference type="Pfam" id="PF11350"/>
    </source>
</evidence>
<keyword evidence="2" id="KW-0472">Membrane</keyword>
<evidence type="ECO:0000313" key="5">
    <source>
        <dbReference type="Proteomes" id="UP001596242"/>
    </source>
</evidence>
<dbReference type="EMBL" id="JBHSPT010000008">
    <property type="protein sequence ID" value="MFC6054514.1"/>
    <property type="molecule type" value="Genomic_DNA"/>
</dbReference>
<sequence>MHSARQRQSAPATGSTTTSHRAGRRRRSAHRRERPRRRGRSLLTGLLVTAGLLGSAAYLLEGGRSDASGGATHPRSTHVTPTPTPPPAAPSSPSPTPTPPPSSPSPSPSPSPTASRTEIDVPPTGSGTFVTAQASGEKVGSGSRPVRYVVEVETGLDISPSQAANEIAGILAAPRGWTHDPDNAFQLVGAGSPHDITIKIATPATADALCWAGIQQDTGGEYNCEVPGGVVVNLKRWVEGSPTFDGPIHDYRALIINHEVGHFLGHSHVTCGGAGQLAPVMMQQIKGLHGCVANAWPYDENGDFVTGPPV</sequence>
<gene>
    <name evidence="4" type="ORF">ACFP50_03250</name>
</gene>
<proteinExistence type="predicted"/>
<feature type="domain" description="DUF3152" evidence="3">
    <location>
        <begin position="122"/>
        <end position="288"/>
    </location>
</feature>
<feature type="transmembrane region" description="Helical" evidence="2">
    <location>
        <begin position="41"/>
        <end position="60"/>
    </location>
</feature>